<gene>
    <name evidence="1" type="ORF">QR680_014050</name>
</gene>
<protein>
    <submittedName>
        <fullName evidence="1">Uncharacterized protein</fullName>
    </submittedName>
</protein>
<evidence type="ECO:0000313" key="1">
    <source>
        <dbReference type="EMBL" id="KAK0419265.1"/>
    </source>
</evidence>
<proteinExistence type="predicted"/>
<name>A0AA39I8X8_9BILA</name>
<sequence length="330" mass="37814">MLANFVKRLCLCQSCHKKADGDGDDENDVYGAVALDDDLDNVIAEELFLKVRELAEAIRQHPDRVVHGAVFSIPTVEGRPVEHVDLVKLLDHIQRVFDREFGRPDEREVLSMDVEIVSDEDIEYALKKYENRLKRNLEAADAFEELEMEEGSEVSDEELQEIIEQFLSLEMAKGGEKRHPYARVSSWPPSPLPRGTTLVKMRPLEALLKFLCACCTRSKTDDGVDSESECYLREHASIEAILDEKLAESRSLQKTTLEDDEEITVVRNINELPTIKNMWFSDLPPFMQLEGDNLEPSSDVYIQRLEKFLTDWEESKKRDQALLDAQKGQK</sequence>
<accession>A0AA39I8X8</accession>
<dbReference type="AlphaFoldDB" id="A0AA39I8X8"/>
<reference evidence="1" key="1">
    <citation type="submission" date="2023-06" db="EMBL/GenBank/DDBJ databases">
        <title>Genomic analysis of the entomopathogenic nematode Steinernema hermaphroditum.</title>
        <authorList>
            <person name="Schwarz E.M."/>
            <person name="Heppert J.K."/>
            <person name="Baniya A."/>
            <person name="Schwartz H.T."/>
            <person name="Tan C.-H."/>
            <person name="Antoshechkin I."/>
            <person name="Sternberg P.W."/>
            <person name="Goodrich-Blair H."/>
            <person name="Dillman A.R."/>
        </authorList>
    </citation>
    <scope>NUCLEOTIDE SEQUENCE</scope>
    <source>
        <strain evidence="1">PS9179</strain>
        <tissue evidence="1">Whole animal</tissue>
    </source>
</reference>
<keyword evidence="2" id="KW-1185">Reference proteome</keyword>
<organism evidence="1 2">
    <name type="scientific">Steinernema hermaphroditum</name>
    <dbReference type="NCBI Taxonomy" id="289476"/>
    <lineage>
        <taxon>Eukaryota</taxon>
        <taxon>Metazoa</taxon>
        <taxon>Ecdysozoa</taxon>
        <taxon>Nematoda</taxon>
        <taxon>Chromadorea</taxon>
        <taxon>Rhabditida</taxon>
        <taxon>Tylenchina</taxon>
        <taxon>Panagrolaimomorpha</taxon>
        <taxon>Strongyloidoidea</taxon>
        <taxon>Steinernematidae</taxon>
        <taxon>Steinernema</taxon>
    </lineage>
</organism>
<evidence type="ECO:0000313" key="2">
    <source>
        <dbReference type="Proteomes" id="UP001175271"/>
    </source>
</evidence>
<dbReference type="EMBL" id="JAUCMV010000002">
    <property type="protein sequence ID" value="KAK0419265.1"/>
    <property type="molecule type" value="Genomic_DNA"/>
</dbReference>
<dbReference type="Proteomes" id="UP001175271">
    <property type="component" value="Unassembled WGS sequence"/>
</dbReference>
<comment type="caution">
    <text evidence="1">The sequence shown here is derived from an EMBL/GenBank/DDBJ whole genome shotgun (WGS) entry which is preliminary data.</text>
</comment>